<reference evidence="3" key="1">
    <citation type="submission" date="2022-01" db="EMBL/GenBank/DDBJ databases">
        <authorList>
            <person name="King R."/>
        </authorList>
    </citation>
    <scope>NUCLEOTIDE SEQUENCE</scope>
</reference>
<feature type="coiled-coil region" evidence="1">
    <location>
        <begin position="158"/>
        <end position="192"/>
    </location>
</feature>
<proteinExistence type="predicted"/>
<feature type="compositionally biased region" description="Polar residues" evidence="2">
    <location>
        <begin position="102"/>
        <end position="117"/>
    </location>
</feature>
<dbReference type="OrthoDB" id="1684416at2759"/>
<keyword evidence="1" id="KW-0175">Coiled coil</keyword>
<keyword evidence="4" id="KW-1185">Reference proteome</keyword>
<dbReference type="Proteomes" id="UP001153620">
    <property type="component" value="Chromosome 2"/>
</dbReference>
<protein>
    <recommendedName>
        <fullName evidence="5">TPX2 C-terminal domain-containing protein</fullName>
    </recommendedName>
</protein>
<feature type="region of interest" description="Disordered" evidence="2">
    <location>
        <begin position="102"/>
        <end position="152"/>
    </location>
</feature>
<sequence>MAFLMDYWDTLDIGRPELNHSQGFFRRTHSLHEKGIEFEDKKLKVHQKSSLANAAATAKTDVPKQNKASNKENVPINKPAQQQTNRAILAVSIVKKSNLQSQAPSNIATKPNVSKPSAKQPAKQSKAPLKKSTSVSSSSTNIAKKEETKKVLTKSVSHQKLNTKIDKLYEQAEIQKKRKEVLTKKIKAEEEKELKFKFQAKPVPKFVKTAPSLQAIITKQQIAKQNSHEEKKKLVKQQSMPNISTIHKKSCPQAGNRIVPSCGNPERIKAMQEHKKQLIEKYKPENVNFKAKPAAVLQKPIFQPKHNFKALDAKPFKLVLTQRMMQRSTFDRQLQEALVIKEKQQEILQRQHDLEERKIIRQKTEFRARPNPFGRY</sequence>
<feature type="region of interest" description="Disordered" evidence="2">
    <location>
        <begin position="49"/>
        <end position="83"/>
    </location>
</feature>
<organism evidence="3 4">
    <name type="scientific">Chironomus riparius</name>
    <dbReference type="NCBI Taxonomy" id="315576"/>
    <lineage>
        <taxon>Eukaryota</taxon>
        <taxon>Metazoa</taxon>
        <taxon>Ecdysozoa</taxon>
        <taxon>Arthropoda</taxon>
        <taxon>Hexapoda</taxon>
        <taxon>Insecta</taxon>
        <taxon>Pterygota</taxon>
        <taxon>Neoptera</taxon>
        <taxon>Endopterygota</taxon>
        <taxon>Diptera</taxon>
        <taxon>Nematocera</taxon>
        <taxon>Chironomoidea</taxon>
        <taxon>Chironomidae</taxon>
        <taxon>Chironominae</taxon>
        <taxon>Chironomus</taxon>
    </lineage>
</organism>
<name>A0A9N9WRE1_9DIPT</name>
<evidence type="ECO:0008006" key="5">
    <source>
        <dbReference type="Google" id="ProtNLM"/>
    </source>
</evidence>
<evidence type="ECO:0000313" key="3">
    <source>
        <dbReference type="EMBL" id="CAG9803227.1"/>
    </source>
</evidence>
<evidence type="ECO:0000256" key="2">
    <source>
        <dbReference type="SAM" id="MobiDB-lite"/>
    </source>
</evidence>
<evidence type="ECO:0000313" key="4">
    <source>
        <dbReference type="Proteomes" id="UP001153620"/>
    </source>
</evidence>
<accession>A0A9N9WRE1</accession>
<gene>
    <name evidence="3" type="ORF">CHIRRI_LOCUS6128</name>
</gene>
<evidence type="ECO:0000256" key="1">
    <source>
        <dbReference type="SAM" id="Coils"/>
    </source>
</evidence>
<reference evidence="3" key="2">
    <citation type="submission" date="2022-10" db="EMBL/GenBank/DDBJ databases">
        <authorList>
            <consortium name="ENA_rothamsted_submissions"/>
            <consortium name="culmorum"/>
            <person name="King R."/>
        </authorList>
    </citation>
    <scope>NUCLEOTIDE SEQUENCE</scope>
</reference>
<dbReference type="AlphaFoldDB" id="A0A9N9WRE1"/>
<dbReference type="EMBL" id="OU895878">
    <property type="protein sequence ID" value="CAG9803227.1"/>
    <property type="molecule type" value="Genomic_DNA"/>
</dbReference>